<reference evidence="3" key="1">
    <citation type="journal article" date="2015" name="PeerJ">
        <title>First genomic representation of candidate bacterial phylum KSB3 points to enhanced environmental sensing as a trigger of wastewater bulking.</title>
        <authorList>
            <person name="Sekiguchi Y."/>
            <person name="Ohashi A."/>
            <person name="Parks D.H."/>
            <person name="Yamauchi T."/>
            <person name="Tyson G.W."/>
            <person name="Hugenholtz P."/>
        </authorList>
    </citation>
    <scope>NUCLEOTIDE SEQUENCE [LARGE SCALE GENOMIC DNA]</scope>
</reference>
<evidence type="ECO:0000313" key="3">
    <source>
        <dbReference type="EMBL" id="GAK48995.1"/>
    </source>
</evidence>
<dbReference type="STRING" id="1499966.U14_00212"/>
<dbReference type="SUPFAM" id="SSF54197">
    <property type="entry name" value="HIT-like"/>
    <property type="match status" value="1"/>
</dbReference>
<dbReference type="Gene3D" id="3.30.428.10">
    <property type="entry name" value="HIT-like"/>
    <property type="match status" value="1"/>
</dbReference>
<dbReference type="HOGENOM" id="CLU_123330_1_0_0"/>
<sequence>MIDIAKFREGTFKADRIGSALRGENPTMLSRMRSGFVFMMDVQFLPGWCVLTAYPQVKDLTTLPAEKRVEFLTDMHILGEAIETVTQPVRMNYSILGNTDQYLHAHVHPRYVWEAPDRLKQPAWFYAQEEYWRNPKWLLNEEHIELASNIAEKLETLKQAYY</sequence>
<keyword evidence="4" id="KW-1185">Reference proteome</keyword>
<dbReference type="GO" id="GO:0003824">
    <property type="term" value="F:catalytic activity"/>
    <property type="evidence" value="ECO:0007669"/>
    <property type="project" value="InterPro"/>
</dbReference>
<comment type="caution">
    <text evidence="1">Lacks conserved residue(s) required for the propagation of feature annotation.</text>
</comment>
<gene>
    <name evidence="3" type="ORF">U14_00212</name>
</gene>
<dbReference type="PROSITE" id="PS51084">
    <property type="entry name" value="HIT_2"/>
    <property type="match status" value="1"/>
</dbReference>
<evidence type="ECO:0000259" key="2">
    <source>
        <dbReference type="PROSITE" id="PS51084"/>
    </source>
</evidence>
<dbReference type="InterPro" id="IPR036265">
    <property type="entry name" value="HIT-like_sf"/>
</dbReference>
<evidence type="ECO:0000256" key="1">
    <source>
        <dbReference type="PROSITE-ProRule" id="PRU00464"/>
    </source>
</evidence>
<dbReference type="Proteomes" id="UP000030700">
    <property type="component" value="Unassembled WGS sequence"/>
</dbReference>
<proteinExistence type="predicted"/>
<dbReference type="InterPro" id="IPR011146">
    <property type="entry name" value="HIT-like"/>
</dbReference>
<name>A0A0S6VUZ6_9BACT</name>
<protein>
    <recommendedName>
        <fullName evidence="2">HIT domain-containing protein</fullName>
    </recommendedName>
</protein>
<dbReference type="EMBL" id="DF820455">
    <property type="protein sequence ID" value="GAK48995.1"/>
    <property type="molecule type" value="Genomic_DNA"/>
</dbReference>
<feature type="domain" description="HIT" evidence="2">
    <location>
        <begin position="16"/>
        <end position="120"/>
    </location>
</feature>
<dbReference type="AlphaFoldDB" id="A0A0S6VUZ6"/>
<accession>A0A0S6VUZ6</accession>
<organism evidence="3">
    <name type="scientific">Candidatus Moduliflexus flocculans</name>
    <dbReference type="NCBI Taxonomy" id="1499966"/>
    <lineage>
        <taxon>Bacteria</taxon>
        <taxon>Candidatus Moduliflexota</taxon>
        <taxon>Candidatus Moduliflexia</taxon>
        <taxon>Candidatus Moduliflexales</taxon>
        <taxon>Candidatus Moduliflexaceae</taxon>
    </lineage>
</organism>
<evidence type="ECO:0000313" key="4">
    <source>
        <dbReference type="Proteomes" id="UP000030700"/>
    </source>
</evidence>